<keyword evidence="7" id="KW-1185">Reference proteome</keyword>
<dbReference type="InterPro" id="IPR036388">
    <property type="entry name" value="WH-like_DNA-bd_sf"/>
</dbReference>
<dbReference type="GO" id="GO:0035556">
    <property type="term" value="P:intracellular signal transduction"/>
    <property type="evidence" value="ECO:0007669"/>
    <property type="project" value="InterPro"/>
</dbReference>
<accession>A0A9D4GLX6</accession>
<dbReference type="OrthoDB" id="185175at2759"/>
<dbReference type="Proteomes" id="UP000828390">
    <property type="component" value="Unassembled WGS sequence"/>
</dbReference>
<dbReference type="InterPro" id="IPR036390">
    <property type="entry name" value="WH_DNA-bd_sf"/>
</dbReference>
<dbReference type="SUPFAM" id="SSF50729">
    <property type="entry name" value="PH domain-like"/>
    <property type="match status" value="2"/>
</dbReference>
<dbReference type="Gene3D" id="2.30.29.30">
    <property type="entry name" value="Pleckstrin-homology domain (PH domain)/Phosphotyrosine-binding domain (PTB)"/>
    <property type="match status" value="2"/>
</dbReference>
<dbReference type="PANTHER" id="PTHR12092:SF16">
    <property type="entry name" value="PH DOMAIN-CONTAINING PROTEIN"/>
    <property type="match status" value="1"/>
</dbReference>
<proteinExistence type="predicted"/>
<dbReference type="InterPro" id="IPR000591">
    <property type="entry name" value="DEP_dom"/>
</dbReference>
<evidence type="ECO:0000256" key="1">
    <source>
        <dbReference type="ARBA" id="ARBA00022553"/>
    </source>
</evidence>
<sequence length="390" mass="44163">MEKESSVVKSGFLLKWLIKRWKMRWMILHEVELKCFLKRDKTVLVETIPLQGASVICPCYDEPEVNIERAFKLATQHGEELLFQAAGLQERDGWAHAIGAVIRSITTSSQTSNSPVKFQHFRAKANVSEVLGALQDPDAGVEMTSHIRNGVVHKNCFKGSDVIKWLLRWNIVRRRGDGVALAQSLLKLGHLQEVDVSDGSIGASQLFKDDEKLYRFTSLNLGVQRNSYFDSSDSDSSLSDEDEDGKIEEKVKKGKIIKTGFLCKKKSLRKGWRFVRIVLRDSPPLLQYECPYRSSAKDQKLETKNVSKFIDLQNCYLAVSSRSSTGLSDTREQDPPTKLRVYVRSKGGKCRTFQTKDSDEWFEYVSTLQSLCQARPSSAKSNKSSEPVLE</sequence>
<dbReference type="SUPFAM" id="SSF46785">
    <property type="entry name" value="Winged helix' DNA-binding domain"/>
    <property type="match status" value="1"/>
</dbReference>
<dbReference type="Gene3D" id="1.10.10.10">
    <property type="entry name" value="Winged helix-like DNA-binding domain superfamily/Winged helix DNA-binding domain"/>
    <property type="match status" value="1"/>
</dbReference>
<gene>
    <name evidence="6" type="ORF">DPMN_121348</name>
</gene>
<dbReference type="PROSITE" id="PS50003">
    <property type="entry name" value="PH_DOMAIN"/>
    <property type="match status" value="2"/>
</dbReference>
<evidence type="ECO:0008006" key="8">
    <source>
        <dbReference type="Google" id="ProtNLM"/>
    </source>
</evidence>
<organism evidence="6 7">
    <name type="scientific">Dreissena polymorpha</name>
    <name type="common">Zebra mussel</name>
    <name type="synonym">Mytilus polymorpha</name>
    <dbReference type="NCBI Taxonomy" id="45954"/>
    <lineage>
        <taxon>Eukaryota</taxon>
        <taxon>Metazoa</taxon>
        <taxon>Spiralia</taxon>
        <taxon>Lophotrochozoa</taxon>
        <taxon>Mollusca</taxon>
        <taxon>Bivalvia</taxon>
        <taxon>Autobranchia</taxon>
        <taxon>Heteroconchia</taxon>
        <taxon>Euheterodonta</taxon>
        <taxon>Imparidentia</taxon>
        <taxon>Neoheterodontei</taxon>
        <taxon>Myida</taxon>
        <taxon>Dreissenoidea</taxon>
        <taxon>Dreissenidae</taxon>
        <taxon>Dreissena</taxon>
    </lineage>
</organism>
<feature type="domain" description="PH" evidence="4">
    <location>
        <begin position="255"/>
        <end position="373"/>
    </location>
</feature>
<reference evidence="6" key="2">
    <citation type="submission" date="2020-11" db="EMBL/GenBank/DDBJ databases">
        <authorList>
            <person name="McCartney M.A."/>
            <person name="Auch B."/>
            <person name="Kono T."/>
            <person name="Mallez S."/>
            <person name="Becker A."/>
            <person name="Gohl D.M."/>
            <person name="Silverstein K.A.T."/>
            <person name="Koren S."/>
            <person name="Bechman K.B."/>
            <person name="Herman A."/>
            <person name="Abrahante J.E."/>
            <person name="Garbe J."/>
        </authorList>
    </citation>
    <scope>NUCLEOTIDE SEQUENCE</scope>
    <source>
        <strain evidence="6">Duluth1</strain>
        <tissue evidence="6">Whole animal</tissue>
    </source>
</reference>
<dbReference type="EMBL" id="JAIWYP010000005">
    <property type="protein sequence ID" value="KAH3819609.1"/>
    <property type="molecule type" value="Genomic_DNA"/>
</dbReference>
<keyword evidence="2" id="KW-0677">Repeat</keyword>
<comment type="caution">
    <text evidence="6">The sequence shown here is derived from an EMBL/GenBank/DDBJ whole genome shotgun (WGS) entry which is preliminary data.</text>
</comment>
<dbReference type="SMART" id="SM00233">
    <property type="entry name" value="PH"/>
    <property type="match status" value="2"/>
</dbReference>
<feature type="domain" description="DEP" evidence="5">
    <location>
        <begin position="137"/>
        <end position="218"/>
    </location>
</feature>
<evidence type="ECO:0000256" key="2">
    <source>
        <dbReference type="ARBA" id="ARBA00022737"/>
    </source>
</evidence>
<dbReference type="PANTHER" id="PTHR12092">
    <property type="entry name" value="PLECKSTRIN"/>
    <property type="match status" value="1"/>
</dbReference>
<evidence type="ECO:0000259" key="4">
    <source>
        <dbReference type="PROSITE" id="PS50003"/>
    </source>
</evidence>
<keyword evidence="3" id="KW-0007">Acetylation</keyword>
<evidence type="ECO:0000313" key="6">
    <source>
        <dbReference type="EMBL" id="KAH3819609.1"/>
    </source>
</evidence>
<reference evidence="6" key="1">
    <citation type="journal article" date="2019" name="bioRxiv">
        <title>The Genome of the Zebra Mussel, Dreissena polymorpha: A Resource for Invasive Species Research.</title>
        <authorList>
            <person name="McCartney M.A."/>
            <person name="Auch B."/>
            <person name="Kono T."/>
            <person name="Mallez S."/>
            <person name="Zhang Y."/>
            <person name="Obille A."/>
            <person name="Becker A."/>
            <person name="Abrahante J.E."/>
            <person name="Garbe J."/>
            <person name="Badalamenti J.P."/>
            <person name="Herman A."/>
            <person name="Mangelson H."/>
            <person name="Liachko I."/>
            <person name="Sullivan S."/>
            <person name="Sone E.D."/>
            <person name="Koren S."/>
            <person name="Silverstein K.A.T."/>
            <person name="Beckman K.B."/>
            <person name="Gohl D.M."/>
        </authorList>
    </citation>
    <scope>NUCLEOTIDE SEQUENCE</scope>
    <source>
        <strain evidence="6">Duluth1</strain>
        <tissue evidence="6">Whole animal</tissue>
    </source>
</reference>
<evidence type="ECO:0000256" key="3">
    <source>
        <dbReference type="ARBA" id="ARBA00022990"/>
    </source>
</evidence>
<dbReference type="InterPro" id="IPR037370">
    <property type="entry name" value="Pleckstrin"/>
</dbReference>
<dbReference type="PROSITE" id="PS50186">
    <property type="entry name" value="DEP"/>
    <property type="match status" value="1"/>
</dbReference>
<dbReference type="InterPro" id="IPR011993">
    <property type="entry name" value="PH-like_dom_sf"/>
</dbReference>
<dbReference type="InterPro" id="IPR001849">
    <property type="entry name" value="PH_domain"/>
</dbReference>
<protein>
    <recommendedName>
        <fullName evidence="8">Pleckstrin</fullName>
    </recommendedName>
</protein>
<keyword evidence="1" id="KW-0597">Phosphoprotein</keyword>
<dbReference type="Pfam" id="PF00610">
    <property type="entry name" value="DEP"/>
    <property type="match status" value="1"/>
</dbReference>
<dbReference type="GO" id="GO:0005886">
    <property type="term" value="C:plasma membrane"/>
    <property type="evidence" value="ECO:0007669"/>
    <property type="project" value="TreeGrafter"/>
</dbReference>
<dbReference type="GO" id="GO:0030036">
    <property type="term" value="P:actin cytoskeleton organization"/>
    <property type="evidence" value="ECO:0007669"/>
    <property type="project" value="TreeGrafter"/>
</dbReference>
<evidence type="ECO:0000313" key="7">
    <source>
        <dbReference type="Proteomes" id="UP000828390"/>
    </source>
</evidence>
<dbReference type="AlphaFoldDB" id="A0A9D4GLX6"/>
<dbReference type="Pfam" id="PF00169">
    <property type="entry name" value="PH"/>
    <property type="match status" value="1"/>
</dbReference>
<feature type="domain" description="PH" evidence="4">
    <location>
        <begin position="6"/>
        <end position="103"/>
    </location>
</feature>
<evidence type="ECO:0000259" key="5">
    <source>
        <dbReference type="PROSITE" id="PS50186"/>
    </source>
</evidence>
<dbReference type="CDD" id="cd04371">
    <property type="entry name" value="DEP"/>
    <property type="match status" value="1"/>
</dbReference>
<name>A0A9D4GLX6_DREPO</name>
<dbReference type="SMART" id="SM00049">
    <property type="entry name" value="DEP"/>
    <property type="match status" value="1"/>
</dbReference>